<dbReference type="Proteomes" id="UP000065473">
    <property type="component" value="Chromosome"/>
</dbReference>
<sequence>MSLRDYKEKKIAIWLAYFIADSREQGRKIRKISRKIDINILYQVSNSLGLNPLIISDKIHPRSGIQGMILVDKKAGKHHIIKMIRDELEKNK</sequence>
<dbReference type="Proteomes" id="UP000060043">
    <property type="component" value="Chromosome"/>
</dbReference>
<reference evidence="6 7" key="1">
    <citation type="submission" date="2015-12" db="EMBL/GenBank/DDBJ databases">
        <title>A stable core within a dynamic pangenome in Sulfolobus acidocaldarius.</title>
        <authorList>
            <person name="Anderson R."/>
            <person name="Kouris A."/>
            <person name="Seward C."/>
            <person name="Campbell K."/>
            <person name="Whitaker R."/>
        </authorList>
    </citation>
    <scope>NUCLEOTIDE SEQUENCE [LARGE SCALE GENOMIC DNA]</scope>
    <source>
        <strain evidence="4 7">GG12-C01-09</strain>
        <strain evidence="5 6">NG05B_CO5_07</strain>
    </source>
</reference>
<proteinExistence type="predicted"/>
<evidence type="ECO:0000313" key="4">
    <source>
        <dbReference type="EMBL" id="ALU28951.1"/>
    </source>
</evidence>
<dbReference type="PaxDb" id="1435377-SUSAZ_03405"/>
<evidence type="ECO:0000256" key="3">
    <source>
        <dbReference type="ARBA" id="ARBA00023274"/>
    </source>
</evidence>
<dbReference type="SUPFAM" id="SSF69695">
    <property type="entry name" value="SRP19"/>
    <property type="match status" value="1"/>
</dbReference>
<evidence type="ECO:0000256" key="2">
    <source>
        <dbReference type="ARBA" id="ARBA00023135"/>
    </source>
</evidence>
<dbReference type="GeneID" id="14551277"/>
<dbReference type="RefSeq" id="WP_011277637.1">
    <property type="nucleotide sequence ID" value="NZ_BHWZ01000001.1"/>
</dbReference>
<organism evidence="5 6">
    <name type="scientific">Sulfolobus acidocaldarius</name>
    <dbReference type="NCBI Taxonomy" id="2285"/>
    <lineage>
        <taxon>Archaea</taxon>
        <taxon>Thermoproteota</taxon>
        <taxon>Thermoprotei</taxon>
        <taxon>Sulfolobales</taxon>
        <taxon>Sulfolobaceae</taxon>
        <taxon>Sulfolobus</taxon>
    </lineage>
</organism>
<dbReference type="GO" id="GO:0048500">
    <property type="term" value="C:signal recognition particle"/>
    <property type="evidence" value="ECO:0007669"/>
    <property type="project" value="InterPro"/>
</dbReference>
<keyword evidence="3" id="KW-0687">Ribonucleoprotein</keyword>
<keyword evidence="1" id="KW-0963">Cytoplasm</keyword>
<dbReference type="InterPro" id="IPR002778">
    <property type="entry name" value="Signal_recog_particle_SRP19"/>
</dbReference>
<dbReference type="AlphaFoldDB" id="A0A0U2NER7"/>
<gene>
    <name evidence="4" type="ORF">ATY89_02615</name>
    <name evidence="5" type="ORF">ATZ20_05640</name>
</gene>
<dbReference type="STRING" id="1435377.SUSAZ_03405"/>
<evidence type="ECO:0000313" key="7">
    <source>
        <dbReference type="Proteomes" id="UP000065473"/>
    </source>
</evidence>
<accession>A0A0U2NER7</accession>
<dbReference type="Pfam" id="PF01922">
    <property type="entry name" value="SRP19"/>
    <property type="match status" value="1"/>
</dbReference>
<dbReference type="GO" id="GO:0008312">
    <property type="term" value="F:7S RNA binding"/>
    <property type="evidence" value="ECO:0007669"/>
    <property type="project" value="InterPro"/>
</dbReference>
<dbReference type="OrthoDB" id="56356at2157"/>
<name>A0A0U2NER7_9CREN</name>
<dbReference type="EMBL" id="CP013694">
    <property type="protein sequence ID" value="ALU28951.1"/>
    <property type="molecule type" value="Genomic_DNA"/>
</dbReference>
<dbReference type="GO" id="GO:0006614">
    <property type="term" value="P:SRP-dependent cotranslational protein targeting to membrane"/>
    <property type="evidence" value="ECO:0007669"/>
    <property type="project" value="InterPro"/>
</dbReference>
<protein>
    <submittedName>
        <fullName evidence="5">Uncharacterized protein</fullName>
    </submittedName>
</protein>
<evidence type="ECO:0000256" key="1">
    <source>
        <dbReference type="ARBA" id="ARBA00022490"/>
    </source>
</evidence>
<dbReference type="OMA" id="HHIIKMI"/>
<dbReference type="Gene3D" id="3.30.56.30">
    <property type="entry name" value="Signal recognition particle, SRP19-like subunit"/>
    <property type="match status" value="1"/>
</dbReference>
<dbReference type="EMBL" id="CP013695">
    <property type="protein sequence ID" value="ALU31677.1"/>
    <property type="molecule type" value="Genomic_DNA"/>
</dbReference>
<evidence type="ECO:0000313" key="6">
    <source>
        <dbReference type="Proteomes" id="UP000060043"/>
    </source>
</evidence>
<dbReference type="InterPro" id="IPR036521">
    <property type="entry name" value="SRP19-like_sf"/>
</dbReference>
<keyword evidence="2" id="KW-0733">Signal recognition particle</keyword>
<evidence type="ECO:0000313" key="5">
    <source>
        <dbReference type="EMBL" id="ALU31677.1"/>
    </source>
</evidence>